<comment type="catalytic activity">
    <reaction evidence="2 14">
        <text>2-C-methyl-D-erythritol 4-phosphate + CTP + H(+) = 4-CDP-2-C-methyl-D-erythritol + diphosphate</text>
        <dbReference type="Rhea" id="RHEA:13429"/>
        <dbReference type="ChEBI" id="CHEBI:15378"/>
        <dbReference type="ChEBI" id="CHEBI:33019"/>
        <dbReference type="ChEBI" id="CHEBI:37563"/>
        <dbReference type="ChEBI" id="CHEBI:57823"/>
        <dbReference type="ChEBI" id="CHEBI:58262"/>
        <dbReference type="EC" id="2.7.7.60"/>
    </reaction>
</comment>
<feature type="binding site" evidence="14">
    <location>
        <position position="277"/>
    </location>
    <ligand>
        <name>a divalent metal cation</name>
        <dbReference type="ChEBI" id="CHEBI:60240"/>
    </ligand>
</feature>
<feature type="site" description="Transition state stabilizer" evidence="14">
    <location>
        <position position="368"/>
    </location>
</feature>
<keyword evidence="8 14" id="KW-0808">Transferase</keyword>
<evidence type="ECO:0000313" key="17">
    <source>
        <dbReference type="Proteomes" id="UP001429580"/>
    </source>
</evidence>
<comment type="pathway">
    <text evidence="4 14">Isoprenoid biosynthesis; isopentenyl diphosphate biosynthesis via DXP pathway; isopentenyl diphosphate from 1-deoxy-D-xylulose 5-phosphate: step 4/6.</text>
</comment>
<dbReference type="Gene3D" id="3.30.1330.50">
    <property type="entry name" value="2-C-methyl-D-erythritol 2,4-cyclodiphosphate synthase"/>
    <property type="match status" value="1"/>
</dbReference>
<evidence type="ECO:0000256" key="1">
    <source>
        <dbReference type="ARBA" id="ARBA00000200"/>
    </source>
</evidence>
<feature type="binding site" evidence="14">
    <location>
        <position position="374"/>
    </location>
    <ligand>
        <name>4-CDP-2-C-methyl-D-erythritol 2-phosphate</name>
        <dbReference type="ChEBI" id="CHEBI:57919"/>
    </ligand>
</feature>
<comment type="catalytic activity">
    <reaction evidence="1 14">
        <text>4-CDP-2-C-methyl-D-erythritol 2-phosphate = 2-C-methyl-D-erythritol 2,4-cyclic diphosphate + CMP</text>
        <dbReference type="Rhea" id="RHEA:23864"/>
        <dbReference type="ChEBI" id="CHEBI:57919"/>
        <dbReference type="ChEBI" id="CHEBI:58483"/>
        <dbReference type="ChEBI" id="CHEBI:60377"/>
        <dbReference type="EC" id="4.6.1.12"/>
    </reaction>
</comment>
<feature type="binding site" evidence="14">
    <location>
        <begin position="243"/>
        <end position="245"/>
    </location>
    <ligand>
        <name>4-CDP-2-C-methyl-D-erythritol 2-phosphate</name>
        <dbReference type="ChEBI" id="CHEBI:57919"/>
    </ligand>
</feature>
<evidence type="ECO:0000256" key="4">
    <source>
        <dbReference type="ARBA" id="ARBA00004709"/>
    </source>
</evidence>
<comment type="function">
    <text evidence="14">Bifunctional enzyme that catalyzes the formation of 4-diphosphocytidyl-2-C-methyl-D-erythritol from CTP and 2-C-methyl-D-erythritol 4-phosphate (MEP) (IspD), and catalyzes the conversion of 4-diphosphocytidyl-2-C-methyl-D-erythritol 2-phosphate (CDP-ME2P) to 2-C-methyl-D-erythritol 2,4-cyclodiphosphate (ME-CPP) with a corresponding release of cytidine 5-monophosphate (CMP) (IspF).</text>
</comment>
<dbReference type="SUPFAM" id="SSF53448">
    <property type="entry name" value="Nucleotide-diphospho-sugar transferases"/>
    <property type="match status" value="1"/>
</dbReference>
<organism evidence="16 17">
    <name type="scientific">Pseudochelatococcus lubricantis</name>
    <dbReference type="NCBI Taxonomy" id="1538102"/>
    <lineage>
        <taxon>Bacteria</taxon>
        <taxon>Pseudomonadati</taxon>
        <taxon>Pseudomonadota</taxon>
        <taxon>Alphaproteobacteria</taxon>
        <taxon>Hyphomicrobiales</taxon>
        <taxon>Chelatococcaceae</taxon>
        <taxon>Pseudochelatococcus</taxon>
    </lineage>
</organism>
<evidence type="ECO:0000256" key="5">
    <source>
        <dbReference type="ARBA" id="ARBA00004787"/>
    </source>
</evidence>
<reference evidence="16 17" key="1">
    <citation type="submission" date="2020-03" db="EMBL/GenBank/DDBJ databases">
        <title>Genomic Encyclopedia of Type Strains, Phase IV (KMG-IV): sequencing the most valuable type-strain genomes for metagenomic binning, comparative biology and taxonomic classification.</title>
        <authorList>
            <person name="Goeker M."/>
        </authorList>
    </citation>
    <scope>NUCLEOTIDE SEQUENCE [LARGE SCALE GENOMIC DNA]</scope>
    <source>
        <strain evidence="16 17">DSM 103870</strain>
    </source>
</reference>
<dbReference type="SUPFAM" id="SSF69765">
    <property type="entry name" value="IpsF-like"/>
    <property type="match status" value="1"/>
</dbReference>
<feature type="region of interest" description="2-C-methyl-D-erythritol 4-phosphate cytidylyltransferase" evidence="14">
    <location>
        <begin position="1"/>
        <end position="235"/>
    </location>
</feature>
<keyword evidence="9 14" id="KW-0548">Nucleotidyltransferase</keyword>
<evidence type="ECO:0000256" key="8">
    <source>
        <dbReference type="ARBA" id="ARBA00022679"/>
    </source>
</evidence>
<dbReference type="NCBIfam" id="TIGR00453">
    <property type="entry name" value="ispD"/>
    <property type="match status" value="1"/>
</dbReference>
<comment type="similarity">
    <text evidence="6">Belongs to the IspF family.</text>
</comment>
<dbReference type="Pfam" id="PF02542">
    <property type="entry name" value="YgbB"/>
    <property type="match status" value="1"/>
</dbReference>
<dbReference type="InterPro" id="IPR001228">
    <property type="entry name" value="IspD"/>
</dbReference>
<protein>
    <recommendedName>
        <fullName evidence="14">Bifunctional enzyme IspD/IspF</fullName>
    </recommendedName>
    <domain>
        <recommendedName>
            <fullName evidence="14">2-C-methyl-D-erythritol 4-phosphate cytidylyltransferase</fullName>
            <ecNumber evidence="14">2.7.7.60</ecNumber>
        </recommendedName>
        <alternativeName>
            <fullName evidence="14">4-diphosphocytidyl-2C-methyl-D-erythritol synthase</fullName>
        </alternativeName>
        <alternativeName>
            <fullName evidence="14">MEP cytidylyltransferase</fullName>
            <shortName evidence="14">MCT</shortName>
        </alternativeName>
    </domain>
    <domain>
        <recommendedName>
            <fullName evidence="14">2-C-methyl-D-erythritol 2,4-cyclodiphosphate synthase</fullName>
            <shortName evidence="14">MECDP-synthase</shortName>
            <shortName evidence="14">MECPP-synthase</shortName>
            <shortName evidence="14">MECPS</shortName>
            <ecNumber evidence="14">4.6.1.12</ecNumber>
        </recommendedName>
    </domain>
</protein>
<dbReference type="PROSITE" id="PS01295">
    <property type="entry name" value="ISPD"/>
    <property type="match status" value="1"/>
</dbReference>
<comment type="caution">
    <text evidence="14">Lacks conserved residue(s) required for the propagation of feature annotation.</text>
</comment>
<gene>
    <name evidence="14" type="primary">ispDF</name>
    <name evidence="16" type="ORF">FHS82_002061</name>
</gene>
<feature type="binding site" evidence="14">
    <location>
        <begin position="367"/>
        <end position="370"/>
    </location>
    <ligand>
        <name>4-CDP-2-C-methyl-D-erythritol 2-phosphate</name>
        <dbReference type="ChEBI" id="CHEBI:57919"/>
    </ligand>
</feature>
<dbReference type="RefSeq" id="WP_166951974.1">
    <property type="nucleotide sequence ID" value="NZ_JAASQI010000004.1"/>
</dbReference>
<dbReference type="InterPro" id="IPR029044">
    <property type="entry name" value="Nucleotide-diphossugar_trans"/>
</dbReference>
<dbReference type="PROSITE" id="PS01350">
    <property type="entry name" value="ISPF"/>
    <property type="match status" value="1"/>
</dbReference>
<name>A0ABX0UZ44_9HYPH</name>
<evidence type="ECO:0000256" key="10">
    <source>
        <dbReference type="ARBA" id="ARBA00022723"/>
    </source>
</evidence>
<dbReference type="PANTHER" id="PTHR43181">
    <property type="entry name" value="2-C-METHYL-D-ERYTHRITOL 2,4-CYCLODIPHOSPHATE SYNTHASE, CHLOROPLASTIC"/>
    <property type="match status" value="1"/>
</dbReference>
<evidence type="ECO:0000256" key="2">
    <source>
        <dbReference type="ARBA" id="ARBA00001282"/>
    </source>
</evidence>
<feature type="domain" description="2-C-methyl-D-erythritol 2,4-cyclodiphosphate synthase" evidence="15">
    <location>
        <begin position="237"/>
        <end position="389"/>
    </location>
</feature>
<keyword evidence="13 14" id="KW-0511">Multifunctional enzyme</keyword>
<accession>A0ABX0UZ44</accession>
<keyword evidence="10 14" id="KW-0479">Metal-binding</keyword>
<feature type="binding site" evidence="14">
    <location>
        <begin position="269"/>
        <end position="270"/>
    </location>
    <ligand>
        <name>4-CDP-2-C-methyl-D-erythritol 2-phosphate</name>
        <dbReference type="ChEBI" id="CHEBI:57919"/>
    </ligand>
</feature>
<dbReference type="InterPro" id="IPR036571">
    <property type="entry name" value="MECDP_synthase_sf"/>
</dbReference>
<comment type="similarity">
    <text evidence="14">In the C-terminal section; belongs to the IspF family.</text>
</comment>
<dbReference type="InterPro" id="IPR020555">
    <property type="entry name" value="MECDP_synthase_CS"/>
</dbReference>
<dbReference type="Gene3D" id="3.90.550.10">
    <property type="entry name" value="Spore Coat Polysaccharide Biosynthesis Protein SpsA, Chain A"/>
    <property type="match status" value="1"/>
</dbReference>
<comment type="caution">
    <text evidence="16">The sequence shown here is derived from an EMBL/GenBank/DDBJ whole genome shotgun (WGS) entry which is preliminary data.</text>
</comment>
<comment type="cofactor">
    <cofactor evidence="3 14">
        <name>a divalent metal cation</name>
        <dbReference type="ChEBI" id="CHEBI:60240"/>
    </cofactor>
</comment>
<comment type="similarity">
    <text evidence="14">In the N-terminal section; belongs to the IspD/TarI cytidylyltransferase family. IspD subfamily.</text>
</comment>
<keyword evidence="11 14" id="KW-0414">Isoprene biosynthesis</keyword>
<keyword evidence="12 14" id="KW-0456">Lyase</keyword>
<dbReference type="InterPro" id="IPR034683">
    <property type="entry name" value="IspD/TarI"/>
</dbReference>
<keyword evidence="17" id="KW-1185">Reference proteome</keyword>
<evidence type="ECO:0000259" key="15">
    <source>
        <dbReference type="Pfam" id="PF02542"/>
    </source>
</evidence>
<feature type="binding site" evidence="14">
    <location>
        <position position="245"/>
    </location>
    <ligand>
        <name>a divalent metal cation</name>
        <dbReference type="ChEBI" id="CHEBI:60240"/>
    </ligand>
</feature>
<evidence type="ECO:0000256" key="9">
    <source>
        <dbReference type="ARBA" id="ARBA00022695"/>
    </source>
</evidence>
<sequence length="403" mass="41728">MSDIAAIVVAAGRGERAGAGVPKQYRTLGDAPVLAHTLGAFAAHPAVGRVLAVIGEADAIQYKMCLSCLPDTRRLLAPVSGGNTRQASVHAGLAALADTPPAIVLVHDGARPFLSPALITEAIAAARAHGAAIPGLPVTDTVKIVDEAGRVTGTPERAGLRAVQTPQAFAFAPLHAAHERARAEGRNSFTDDAAIMEWAGHPVHVFPGEATNMKLTRPEDFDTAERHLRRDATLVSRTGTGFDVHAFADGDHVWLGGVKIPHARGVIAHSDGDVVLHALTDAVLGALADGDIGSHFPPSDPQWKGASSDRFLAHAVALLHARGGVLDHLDATVICEAPKVGPHREAIRARIAVIVGLPLASVSIKATTSERLGFTGRGEGIAAQAAATVRLPANRHPTDAPGV</sequence>
<feature type="site" description="Transition state stabilizer" evidence="14">
    <location>
        <position position="23"/>
    </location>
</feature>
<feature type="site" description="Positions MEP for the nucleophilic attack" evidence="14">
    <location>
        <position position="157"/>
    </location>
</feature>
<proteinExistence type="inferred from homology"/>
<dbReference type="NCBIfam" id="TIGR00151">
    <property type="entry name" value="ispF"/>
    <property type="match status" value="1"/>
</dbReference>
<comment type="similarity">
    <text evidence="7">Belongs to the IspD/TarI cytidylyltransferase family. IspD subfamily.</text>
</comment>
<dbReference type="EC" id="4.6.1.12" evidence="14"/>
<dbReference type="HAMAP" id="MF_01520">
    <property type="entry name" value="IspDF"/>
    <property type="match status" value="1"/>
</dbReference>
<dbReference type="PANTHER" id="PTHR43181:SF1">
    <property type="entry name" value="2-C-METHYL-D-ERYTHRITOL 2,4-CYCLODIPHOSPHATE SYNTHASE, CHLOROPLASTIC"/>
    <property type="match status" value="1"/>
</dbReference>
<evidence type="ECO:0000256" key="3">
    <source>
        <dbReference type="ARBA" id="ARBA00001968"/>
    </source>
</evidence>
<feature type="binding site" evidence="14">
    <location>
        <begin position="291"/>
        <end position="293"/>
    </location>
    <ligand>
        <name>4-CDP-2-C-methyl-D-erythritol 2-phosphate</name>
        <dbReference type="ChEBI" id="CHEBI:57919"/>
    </ligand>
</feature>
<evidence type="ECO:0000256" key="11">
    <source>
        <dbReference type="ARBA" id="ARBA00023229"/>
    </source>
</evidence>
<dbReference type="HAMAP" id="MF_00108">
    <property type="entry name" value="IspD"/>
    <property type="match status" value="1"/>
</dbReference>
<feature type="region of interest" description="2-C-methyl-D-erythritol 2,4-cyclodiphosphate synthase" evidence="14">
    <location>
        <begin position="237"/>
        <end position="403"/>
    </location>
</feature>
<evidence type="ECO:0000256" key="6">
    <source>
        <dbReference type="ARBA" id="ARBA00008480"/>
    </source>
</evidence>
<dbReference type="EC" id="2.7.7.60" evidence="14"/>
<feature type="site" description="Transition state stabilizer" evidence="14">
    <location>
        <position position="269"/>
    </location>
</feature>
<dbReference type="CDD" id="cd02516">
    <property type="entry name" value="CDP-ME_synthetase"/>
    <property type="match status" value="1"/>
</dbReference>
<feature type="binding site" evidence="14">
    <location>
        <position position="243"/>
    </location>
    <ligand>
        <name>a divalent metal cation</name>
        <dbReference type="ChEBI" id="CHEBI:60240"/>
    </ligand>
</feature>
<dbReference type="HAMAP" id="MF_00107">
    <property type="entry name" value="IspF"/>
    <property type="match status" value="1"/>
</dbReference>
<dbReference type="CDD" id="cd00554">
    <property type="entry name" value="MECDP_synthase"/>
    <property type="match status" value="1"/>
</dbReference>
<comment type="pathway">
    <text evidence="5 14">Isoprenoid biosynthesis; isopentenyl diphosphate biosynthesis via DXP pathway; isopentenyl diphosphate from 1-deoxy-D-xylulose 5-phosphate: step 2/6.</text>
</comment>
<dbReference type="Pfam" id="PF01128">
    <property type="entry name" value="IspD"/>
    <property type="match status" value="1"/>
</dbReference>
<evidence type="ECO:0000256" key="13">
    <source>
        <dbReference type="ARBA" id="ARBA00023268"/>
    </source>
</evidence>
<evidence type="ECO:0000256" key="7">
    <source>
        <dbReference type="ARBA" id="ARBA00009789"/>
    </source>
</evidence>
<dbReference type="InterPro" id="IPR018294">
    <property type="entry name" value="ISPD_synthase_CS"/>
</dbReference>
<dbReference type="InterPro" id="IPR026596">
    <property type="entry name" value="IspD/F"/>
</dbReference>
<dbReference type="Proteomes" id="UP001429580">
    <property type="component" value="Unassembled WGS sequence"/>
</dbReference>
<evidence type="ECO:0000256" key="14">
    <source>
        <dbReference type="HAMAP-Rule" id="MF_01520"/>
    </source>
</evidence>
<dbReference type="EMBL" id="JAASQI010000004">
    <property type="protein sequence ID" value="NIJ58219.1"/>
    <property type="molecule type" value="Genomic_DNA"/>
</dbReference>
<dbReference type="InterPro" id="IPR003526">
    <property type="entry name" value="MECDP_synthase"/>
</dbReference>
<dbReference type="NCBIfam" id="NF006899">
    <property type="entry name" value="PRK09382.1"/>
    <property type="match status" value="1"/>
</dbReference>
<feature type="site" description="Positions MEP for the nucleophilic attack" evidence="14">
    <location>
        <position position="214"/>
    </location>
</feature>
<dbReference type="GO" id="GO:0050518">
    <property type="term" value="F:2-C-methyl-D-erythritol 4-phosphate cytidylyltransferase activity"/>
    <property type="evidence" value="ECO:0007669"/>
    <property type="project" value="UniProtKB-EC"/>
</dbReference>
<evidence type="ECO:0000313" key="16">
    <source>
        <dbReference type="EMBL" id="NIJ58219.1"/>
    </source>
</evidence>
<dbReference type="GO" id="GO:0008685">
    <property type="term" value="F:2-C-methyl-D-erythritol 2,4-cyclodiphosphate synthase activity"/>
    <property type="evidence" value="ECO:0007669"/>
    <property type="project" value="UniProtKB-EC"/>
</dbReference>
<evidence type="ECO:0000256" key="12">
    <source>
        <dbReference type="ARBA" id="ARBA00023239"/>
    </source>
</evidence>
<feature type="site" description="Transition state stabilizer" evidence="14">
    <location>
        <position position="16"/>
    </location>
</feature>
<feature type="binding site" evidence="14">
    <location>
        <position position="377"/>
    </location>
    <ligand>
        <name>4-CDP-2-C-methyl-D-erythritol 2-phosphate</name>
        <dbReference type="ChEBI" id="CHEBI:57919"/>
    </ligand>
</feature>